<dbReference type="AlphaFoldDB" id="A0A645CVQ0"/>
<protein>
    <submittedName>
        <fullName evidence="2">Uncharacterized protein</fullName>
    </submittedName>
</protein>
<sequence length="97" mass="10219">MTAPQACAAVPADGINLINEYDAGGATLGLFKQIPYTACAYADKHLNKVRTADGEERNLGFTRNSLGKQGLAGTGRADKQHTLGDPGPKLKVFFGLL</sequence>
<name>A0A645CVQ0_9ZZZZ</name>
<feature type="region of interest" description="Disordered" evidence="1">
    <location>
        <begin position="63"/>
        <end position="87"/>
    </location>
</feature>
<proteinExistence type="predicted"/>
<reference evidence="2" key="1">
    <citation type="submission" date="2019-08" db="EMBL/GenBank/DDBJ databases">
        <authorList>
            <person name="Kucharzyk K."/>
            <person name="Murdoch R.W."/>
            <person name="Higgins S."/>
            <person name="Loffler F."/>
        </authorList>
    </citation>
    <scope>NUCLEOTIDE SEQUENCE</scope>
</reference>
<gene>
    <name evidence="2" type="ORF">SDC9_128030</name>
</gene>
<evidence type="ECO:0000256" key="1">
    <source>
        <dbReference type="SAM" id="MobiDB-lite"/>
    </source>
</evidence>
<accession>A0A645CVQ0</accession>
<comment type="caution">
    <text evidence="2">The sequence shown here is derived from an EMBL/GenBank/DDBJ whole genome shotgun (WGS) entry which is preliminary data.</text>
</comment>
<evidence type="ECO:0000313" key="2">
    <source>
        <dbReference type="EMBL" id="MPM80979.1"/>
    </source>
</evidence>
<dbReference type="EMBL" id="VSSQ01030443">
    <property type="protein sequence ID" value="MPM80979.1"/>
    <property type="molecule type" value="Genomic_DNA"/>
</dbReference>
<organism evidence="2">
    <name type="scientific">bioreactor metagenome</name>
    <dbReference type="NCBI Taxonomy" id="1076179"/>
    <lineage>
        <taxon>unclassified sequences</taxon>
        <taxon>metagenomes</taxon>
        <taxon>ecological metagenomes</taxon>
    </lineage>
</organism>